<proteinExistence type="predicted"/>
<reference evidence="2 3" key="1">
    <citation type="submission" date="2017-10" db="EMBL/GenBank/DDBJ databases">
        <title>The new phylogeny of genus Mycobacterium.</title>
        <authorList>
            <person name="Tortoli E."/>
            <person name="Trovato A."/>
            <person name="Cirillo D.M."/>
        </authorList>
    </citation>
    <scope>NUCLEOTIDE SEQUENCE [LARGE SCALE GENOMIC DNA]</scope>
    <source>
        <strain evidence="2 3">CCUG37673</strain>
    </source>
</reference>
<name>A0A2A7NG40_MYCAG</name>
<dbReference type="Pfam" id="PF04199">
    <property type="entry name" value="Cyclase"/>
    <property type="match status" value="1"/>
</dbReference>
<dbReference type="RefSeq" id="WP_097937873.1">
    <property type="nucleotide sequence ID" value="NZ_BLKS01000001.1"/>
</dbReference>
<protein>
    <submittedName>
        <fullName evidence="1 2">Cyclase</fullName>
    </submittedName>
</protein>
<dbReference type="SUPFAM" id="SSF102198">
    <property type="entry name" value="Putative cyclase"/>
    <property type="match status" value="1"/>
</dbReference>
<sequence length="299" mass="33103">MTVDELKDYLRNHRNWDRWGPQDQRGALNLITNEKRVAASKLVRSGRAVSLSRPVPTRPAPNNRTPAMMYMERTPHAAGGGAAKDFQGMAYHGQSATHVDALCHVWDGDGLWGGRNPDEEITLSGARWGSIEHWRDGIYTRGFLIDVPRYRGVDYVTHDRPVTRDELDDICRTQGVEPGPGDAVAIFCGRGAYEQRHGPWSADASCRPGLDAGCVPFFRERDIAVVLWDMFDTAPNRDGLSFGVHSVIHAFGVAVIDSPLLEPLVEACDQEERRDFLLTVNPLVMIGATGCLVNPVALF</sequence>
<evidence type="ECO:0000313" key="1">
    <source>
        <dbReference type="EMBL" id="GFG52665.1"/>
    </source>
</evidence>
<comment type="caution">
    <text evidence="2">The sequence shown here is derived from an EMBL/GenBank/DDBJ whole genome shotgun (WGS) entry which is preliminary data.</text>
</comment>
<evidence type="ECO:0000313" key="2">
    <source>
        <dbReference type="EMBL" id="PEG42687.1"/>
    </source>
</evidence>
<organism evidence="2 3">
    <name type="scientific">Mycolicibacterium agri</name>
    <name type="common">Mycobacterium agri</name>
    <dbReference type="NCBI Taxonomy" id="36811"/>
    <lineage>
        <taxon>Bacteria</taxon>
        <taxon>Bacillati</taxon>
        <taxon>Actinomycetota</taxon>
        <taxon>Actinomycetes</taxon>
        <taxon>Mycobacteriales</taxon>
        <taxon>Mycobacteriaceae</taxon>
        <taxon>Mycolicibacterium</taxon>
    </lineage>
</organism>
<dbReference type="GO" id="GO:0019441">
    <property type="term" value="P:L-tryptophan catabolic process to kynurenine"/>
    <property type="evidence" value="ECO:0007669"/>
    <property type="project" value="InterPro"/>
</dbReference>
<keyword evidence="3" id="KW-1185">Reference proteome</keyword>
<accession>A0A2A7NG40</accession>
<dbReference type="Gene3D" id="3.50.30.50">
    <property type="entry name" value="Putative cyclase"/>
    <property type="match status" value="1"/>
</dbReference>
<dbReference type="Proteomes" id="UP000220914">
    <property type="component" value="Unassembled WGS sequence"/>
</dbReference>
<dbReference type="PANTHER" id="PTHR34861:SF10">
    <property type="entry name" value="CYCLASE"/>
    <property type="match status" value="1"/>
</dbReference>
<dbReference type="AlphaFoldDB" id="A0A2A7NG40"/>
<dbReference type="InterPro" id="IPR007325">
    <property type="entry name" value="KFase/CYL"/>
</dbReference>
<evidence type="ECO:0000313" key="4">
    <source>
        <dbReference type="Proteomes" id="UP000465302"/>
    </source>
</evidence>
<dbReference type="OrthoDB" id="7067800at2"/>
<dbReference type="InterPro" id="IPR037175">
    <property type="entry name" value="KFase_sf"/>
</dbReference>
<dbReference type="PANTHER" id="PTHR34861">
    <property type="match status" value="1"/>
</dbReference>
<evidence type="ECO:0000313" key="3">
    <source>
        <dbReference type="Proteomes" id="UP000220914"/>
    </source>
</evidence>
<dbReference type="Proteomes" id="UP000465302">
    <property type="component" value="Unassembled WGS sequence"/>
</dbReference>
<reference evidence="1" key="3">
    <citation type="submission" date="2020-02" db="EMBL/GenBank/DDBJ databases">
        <authorList>
            <person name="Matsumoto Y."/>
            <person name="Motooka D."/>
            <person name="Nakamura S."/>
        </authorList>
    </citation>
    <scope>NUCLEOTIDE SEQUENCE</scope>
    <source>
        <strain evidence="1">JCM 6377</strain>
    </source>
</reference>
<gene>
    <name evidence="2" type="ORF">CQY20_01435</name>
    <name evidence="1" type="ORF">MAGR_41060</name>
</gene>
<dbReference type="EMBL" id="PDCP01000002">
    <property type="protein sequence ID" value="PEG42687.1"/>
    <property type="molecule type" value="Genomic_DNA"/>
</dbReference>
<reference evidence="1 4" key="2">
    <citation type="journal article" date="2019" name="Emerg. Microbes Infect.">
        <title>Comprehensive subspecies identification of 175 nontuberculous mycobacteria species based on 7547 genomic profiles.</title>
        <authorList>
            <person name="Matsumoto Y."/>
            <person name="Kinjo T."/>
            <person name="Motooka D."/>
            <person name="Nabeya D."/>
            <person name="Jung N."/>
            <person name="Uechi K."/>
            <person name="Horii T."/>
            <person name="Iida T."/>
            <person name="Fujita J."/>
            <person name="Nakamura S."/>
        </authorList>
    </citation>
    <scope>NUCLEOTIDE SEQUENCE [LARGE SCALE GENOMIC DNA]</scope>
    <source>
        <strain evidence="1 4">JCM 6377</strain>
    </source>
</reference>
<dbReference type="EMBL" id="BLKS01000001">
    <property type="protein sequence ID" value="GFG52665.1"/>
    <property type="molecule type" value="Genomic_DNA"/>
</dbReference>
<dbReference type="GO" id="GO:0004061">
    <property type="term" value="F:arylformamidase activity"/>
    <property type="evidence" value="ECO:0007669"/>
    <property type="project" value="InterPro"/>
</dbReference>